<reference evidence="1 2" key="1">
    <citation type="submission" date="2021-06" db="EMBL/GenBank/DDBJ databases">
        <authorList>
            <person name="Kallberg Y."/>
            <person name="Tangrot J."/>
            <person name="Rosling A."/>
        </authorList>
    </citation>
    <scope>NUCLEOTIDE SEQUENCE [LARGE SCALE GENOMIC DNA]</scope>
    <source>
        <strain evidence="1 2">120-4 pot B 10/14</strain>
    </source>
</reference>
<comment type="caution">
    <text evidence="1">The sequence shown here is derived from an EMBL/GenBank/DDBJ whole genome shotgun (WGS) entry which is preliminary data.</text>
</comment>
<proteinExistence type="predicted"/>
<sequence>DILNRKAVKYIIAKPQEAFIEENEEKLKVERIEIETYNIIAKVGTQLSSLLGGIGALKYYESSGVKEIDENTFKPMYLNIEDKVIKQFVKHLKGDAFYNEFAKRKTNRKTNGIQMNLGMKKNEKKMRGTEGEQKGIWLQRFPIIHIS</sequence>
<evidence type="ECO:0000313" key="2">
    <source>
        <dbReference type="Proteomes" id="UP000789901"/>
    </source>
</evidence>
<name>A0ABN7WSG8_GIGMA</name>
<protein>
    <submittedName>
        <fullName evidence="1">5259_t:CDS:1</fullName>
    </submittedName>
</protein>
<keyword evidence="2" id="KW-1185">Reference proteome</keyword>
<dbReference type="EMBL" id="CAJVQB010060907">
    <property type="protein sequence ID" value="CAG8839645.1"/>
    <property type="molecule type" value="Genomic_DNA"/>
</dbReference>
<gene>
    <name evidence="1" type="ORF">GMARGA_LOCUS34543</name>
</gene>
<evidence type="ECO:0000313" key="1">
    <source>
        <dbReference type="EMBL" id="CAG8839645.1"/>
    </source>
</evidence>
<organism evidence="1 2">
    <name type="scientific">Gigaspora margarita</name>
    <dbReference type="NCBI Taxonomy" id="4874"/>
    <lineage>
        <taxon>Eukaryota</taxon>
        <taxon>Fungi</taxon>
        <taxon>Fungi incertae sedis</taxon>
        <taxon>Mucoromycota</taxon>
        <taxon>Glomeromycotina</taxon>
        <taxon>Glomeromycetes</taxon>
        <taxon>Diversisporales</taxon>
        <taxon>Gigasporaceae</taxon>
        <taxon>Gigaspora</taxon>
    </lineage>
</organism>
<dbReference type="Proteomes" id="UP000789901">
    <property type="component" value="Unassembled WGS sequence"/>
</dbReference>
<feature type="non-terminal residue" evidence="1">
    <location>
        <position position="1"/>
    </location>
</feature>
<accession>A0ABN7WSG8</accession>